<dbReference type="EMBL" id="RAQQ01000011">
    <property type="protein sequence ID" value="RKF26204.1"/>
    <property type="molecule type" value="Genomic_DNA"/>
</dbReference>
<evidence type="ECO:0000313" key="2">
    <source>
        <dbReference type="EMBL" id="RKF26204.1"/>
    </source>
</evidence>
<comment type="caution">
    <text evidence="2">The sequence shown here is derived from an EMBL/GenBank/DDBJ whole genome shotgun (WGS) entry which is preliminary data.</text>
</comment>
<gene>
    <name evidence="2" type="ORF">D7I43_16585</name>
</gene>
<proteinExistence type="predicted"/>
<evidence type="ECO:0000313" key="3">
    <source>
        <dbReference type="Proteomes" id="UP000285744"/>
    </source>
</evidence>
<evidence type="ECO:0000256" key="1">
    <source>
        <dbReference type="SAM" id="MobiDB-lite"/>
    </source>
</evidence>
<name>A0A420EZR3_9ACTN</name>
<accession>A0A420EZR3</accession>
<dbReference type="Proteomes" id="UP000285744">
    <property type="component" value="Unassembled WGS sequence"/>
</dbReference>
<reference evidence="2 3" key="1">
    <citation type="journal article" date="2018" name="Int. J. Syst. Evol. Microbiol.">
        <title>Micromonospora globbae sp. nov., an endophytic actinomycete isolated from roots of Globba winitii C. H. Wright.</title>
        <authorList>
            <person name="Kuncharoen N."/>
            <person name="Pittayakhajonwut P."/>
            <person name="Tanasupawat S."/>
        </authorList>
    </citation>
    <scope>NUCLEOTIDE SEQUENCE [LARGE SCALE GENOMIC DNA]</scope>
    <source>
        <strain evidence="2 3">WPS1-2</strain>
    </source>
</reference>
<sequence length="63" mass="6734">MTSRCRFRRAPARRPPAAPPGAARSPPARRPAPPARRPARALAASTGSRRAGCRRRVSTSSSE</sequence>
<feature type="compositionally biased region" description="Basic residues" evidence="1">
    <location>
        <begin position="1"/>
        <end position="12"/>
    </location>
</feature>
<organism evidence="2 3">
    <name type="scientific">Micromonospora globbae</name>
    <dbReference type="NCBI Taxonomy" id="1894969"/>
    <lineage>
        <taxon>Bacteria</taxon>
        <taxon>Bacillati</taxon>
        <taxon>Actinomycetota</taxon>
        <taxon>Actinomycetes</taxon>
        <taxon>Micromonosporales</taxon>
        <taxon>Micromonosporaceae</taxon>
        <taxon>Micromonospora</taxon>
    </lineage>
</organism>
<feature type="region of interest" description="Disordered" evidence="1">
    <location>
        <begin position="1"/>
        <end position="63"/>
    </location>
</feature>
<dbReference type="AlphaFoldDB" id="A0A420EZR3"/>
<protein>
    <submittedName>
        <fullName evidence="2">Uncharacterized protein</fullName>
    </submittedName>
</protein>